<organism evidence="2 3">
    <name type="scientific">Marssonina brunnea f. sp. multigermtubi (strain MB_m1)</name>
    <name type="common">Marssonina leaf spot fungus</name>
    <dbReference type="NCBI Taxonomy" id="1072389"/>
    <lineage>
        <taxon>Eukaryota</taxon>
        <taxon>Fungi</taxon>
        <taxon>Dikarya</taxon>
        <taxon>Ascomycota</taxon>
        <taxon>Pezizomycotina</taxon>
        <taxon>Leotiomycetes</taxon>
        <taxon>Helotiales</taxon>
        <taxon>Drepanopezizaceae</taxon>
        <taxon>Drepanopeziza</taxon>
    </lineage>
</organism>
<dbReference type="PANTHER" id="PTHR42047">
    <property type="entry name" value="PROTEIN, PUTATIVE (AFU_ORTHOLOGUE AFUA_6G03560)-RELATED"/>
    <property type="match status" value="1"/>
</dbReference>
<dbReference type="EMBL" id="JH921448">
    <property type="protein sequence ID" value="EKD13961.1"/>
    <property type="molecule type" value="Genomic_DNA"/>
</dbReference>
<keyword evidence="1" id="KW-0732">Signal</keyword>
<dbReference type="OrthoDB" id="5430620at2759"/>
<dbReference type="GeneID" id="18764097"/>
<keyword evidence="3" id="KW-1185">Reference proteome</keyword>
<sequence>MVSLSNLVFGLSILATSAVAQFTLTVVHPDSPLDGLKVHASAQAFYLGLSGPSTYCPSVVEPYCPDKTDTVFAGMGGMWVNVPGGQQTYVRADGVFGYTQAHSAYVPEGAYRGGFVNVILSGDCIEDVAVYTWQDPDGSEDDAGILACPDVPYYMNGTATYQIYAKTPEFNLTNCVELGGLKPTAWPQNAGFGAWQYT</sequence>
<dbReference type="Proteomes" id="UP000006753">
    <property type="component" value="Unassembled WGS sequence"/>
</dbReference>
<dbReference type="InterPro" id="IPR052820">
    <property type="entry name" value="PhiA_domain"/>
</dbReference>
<evidence type="ECO:0000256" key="1">
    <source>
        <dbReference type="SAM" id="SignalP"/>
    </source>
</evidence>
<dbReference type="STRING" id="1072389.K1WM34"/>
<name>K1WM34_MARBU</name>
<evidence type="ECO:0000313" key="2">
    <source>
        <dbReference type="EMBL" id="EKD13961.1"/>
    </source>
</evidence>
<gene>
    <name evidence="2" type="ORF">MBM_08162</name>
</gene>
<feature type="chain" id="PRO_5003852614" evidence="1">
    <location>
        <begin position="21"/>
        <end position="198"/>
    </location>
</feature>
<proteinExistence type="predicted"/>
<dbReference type="KEGG" id="mbe:MBM_08162"/>
<dbReference type="RefSeq" id="XP_007296051.1">
    <property type="nucleotide sequence ID" value="XM_007295989.1"/>
</dbReference>
<dbReference type="AlphaFoldDB" id="K1WM34"/>
<dbReference type="HOGENOM" id="CLU_078556_0_1_1"/>
<evidence type="ECO:0000313" key="3">
    <source>
        <dbReference type="Proteomes" id="UP000006753"/>
    </source>
</evidence>
<protein>
    <submittedName>
        <fullName evidence="2">IgE-binding protein</fullName>
    </submittedName>
</protein>
<accession>K1WM34</accession>
<dbReference type="PANTHER" id="PTHR42047:SF1">
    <property type="entry name" value="PROTEIN, PUTATIVE (AFU_ORTHOLOGUE AFUA_6G03560)-RELATED"/>
    <property type="match status" value="1"/>
</dbReference>
<dbReference type="OMA" id="DNATECP"/>
<dbReference type="eggNOG" id="ENOG502S6B1">
    <property type="taxonomic scope" value="Eukaryota"/>
</dbReference>
<reference evidence="2 3" key="1">
    <citation type="journal article" date="2012" name="BMC Genomics">
        <title>Sequencing the genome of Marssonina brunnea reveals fungus-poplar co-evolution.</title>
        <authorList>
            <person name="Zhu S."/>
            <person name="Cao Y.-Z."/>
            <person name="Jiang C."/>
            <person name="Tan B.-Y."/>
            <person name="Wang Z."/>
            <person name="Feng S."/>
            <person name="Zhang L."/>
            <person name="Su X.-H."/>
            <person name="Brejova B."/>
            <person name="Vinar T."/>
            <person name="Xu M."/>
            <person name="Wang M.-X."/>
            <person name="Zhang S.-G."/>
            <person name="Huang M.-R."/>
            <person name="Wu R."/>
            <person name="Zhou Y."/>
        </authorList>
    </citation>
    <scope>NUCLEOTIDE SEQUENCE [LARGE SCALE GENOMIC DNA]</scope>
    <source>
        <strain evidence="2 3">MB_m1</strain>
    </source>
</reference>
<feature type="signal peptide" evidence="1">
    <location>
        <begin position="1"/>
        <end position="20"/>
    </location>
</feature>
<dbReference type="InParanoid" id="K1WM34"/>